<keyword evidence="3" id="KW-1185">Reference proteome</keyword>
<evidence type="ECO:0000256" key="1">
    <source>
        <dbReference type="SAM" id="MobiDB-lite"/>
    </source>
</evidence>
<sequence>MLAPDRLSFLEDFRPLCHILCAPSFNLRHWVIHDFMPIYRAKFPGSSSVSESQVVYRWFKRCRIPSQDDDVEMQPSQDEDIEMRPPPLPHSTTSPPTQDATSPRNLADGPLVPLLLFVKGEKGQARVTGQQRRHSRNTAEIVLQHFKESIKQGHRLAFIAVAFPESSEKKARVDAFLVASTELHEDVHSAAIKIAKAYKTHLLERLKKITANYYQQL</sequence>
<protein>
    <submittedName>
        <fullName evidence="2">Uncharacterized protein</fullName>
    </submittedName>
</protein>
<feature type="region of interest" description="Disordered" evidence="1">
    <location>
        <begin position="68"/>
        <end position="105"/>
    </location>
</feature>
<proteinExistence type="predicted"/>
<evidence type="ECO:0000313" key="2">
    <source>
        <dbReference type="EMBL" id="KAJ3571023.1"/>
    </source>
</evidence>
<feature type="compositionally biased region" description="Acidic residues" evidence="1">
    <location>
        <begin position="68"/>
        <end position="81"/>
    </location>
</feature>
<dbReference type="AlphaFoldDB" id="A0AAD5VW75"/>
<accession>A0AAD5VW75</accession>
<evidence type="ECO:0000313" key="3">
    <source>
        <dbReference type="Proteomes" id="UP001213000"/>
    </source>
</evidence>
<reference evidence="2" key="1">
    <citation type="submission" date="2022-07" db="EMBL/GenBank/DDBJ databases">
        <title>Genome Sequence of Leucocoprinus birnbaumii.</title>
        <authorList>
            <person name="Buettner E."/>
        </authorList>
    </citation>
    <scope>NUCLEOTIDE SEQUENCE</scope>
    <source>
        <strain evidence="2">VT141</strain>
    </source>
</reference>
<dbReference type="Proteomes" id="UP001213000">
    <property type="component" value="Unassembled WGS sequence"/>
</dbReference>
<dbReference type="EMBL" id="JANIEX010000206">
    <property type="protein sequence ID" value="KAJ3571023.1"/>
    <property type="molecule type" value="Genomic_DNA"/>
</dbReference>
<name>A0AAD5VW75_9AGAR</name>
<organism evidence="2 3">
    <name type="scientific">Leucocoprinus birnbaumii</name>
    <dbReference type="NCBI Taxonomy" id="56174"/>
    <lineage>
        <taxon>Eukaryota</taxon>
        <taxon>Fungi</taxon>
        <taxon>Dikarya</taxon>
        <taxon>Basidiomycota</taxon>
        <taxon>Agaricomycotina</taxon>
        <taxon>Agaricomycetes</taxon>
        <taxon>Agaricomycetidae</taxon>
        <taxon>Agaricales</taxon>
        <taxon>Agaricineae</taxon>
        <taxon>Agaricaceae</taxon>
        <taxon>Leucocoprinus</taxon>
    </lineage>
</organism>
<gene>
    <name evidence="2" type="ORF">NP233_g4022</name>
</gene>
<comment type="caution">
    <text evidence="2">The sequence shown here is derived from an EMBL/GenBank/DDBJ whole genome shotgun (WGS) entry which is preliminary data.</text>
</comment>